<evidence type="ECO:0000259" key="2">
    <source>
        <dbReference type="PROSITE" id="PS50983"/>
    </source>
</evidence>
<reference evidence="3 4" key="1">
    <citation type="submission" date="2013-07" db="EMBL/GenBank/DDBJ databases">
        <title>Thalassospira permensis NBRC 106175 Genome Sequencing.</title>
        <authorList>
            <person name="Lai Q."/>
            <person name="Shao Z."/>
        </authorList>
    </citation>
    <scope>NUCLEOTIDE SEQUENCE [LARGE SCALE GENOMIC DNA]</scope>
    <source>
        <strain evidence="3 4">NBRC 106175</strain>
    </source>
</reference>
<evidence type="ECO:0000256" key="1">
    <source>
        <dbReference type="SAM" id="SignalP"/>
    </source>
</evidence>
<feature type="signal peptide" evidence="1">
    <location>
        <begin position="1"/>
        <end position="47"/>
    </location>
</feature>
<dbReference type="Gene3D" id="3.40.50.1980">
    <property type="entry name" value="Nitrogenase molybdenum iron protein domain"/>
    <property type="match status" value="2"/>
</dbReference>
<dbReference type="PROSITE" id="PS50983">
    <property type="entry name" value="FE_B12_PBP"/>
    <property type="match status" value="1"/>
</dbReference>
<sequence>MACRATHFGVSDFPAILAYFNRTFAMTFKRVLTLAAVASMITFQAHAGETITLTDVSGREVTVEVPVKHMILGEGRFLPSLGILDPENPVRWVAGMMGEFKKLDPATFAQYQAKFPEIDDIPLVGRSGEATFSVEKAITVEPDVAIFGIDGGHGPGSDSHEVLRQFGAAHIPVVMIDFRSDPFGNTPKSIRILGKLMGKEDQAEAFVKFYEDNLAKVRSGLEGLTHKPKVFLESRVGLHGTCCEAMGNQMIGRFVELAGGENILADRIPGVISQISVEQLLVDQPDIYVTTAIGGATMTAEQNVGRIILGTYADAETSRASLAKSMERTGLPELDAIKNGKVYSAWHHFYNTPMNVTLLQAMAKWFHPDHFADLDPDATLAEFFDRFQPVALNGVYWIGLDRP</sequence>
<feature type="chain" id="PRO_5046147551" evidence="1">
    <location>
        <begin position="48"/>
        <end position="403"/>
    </location>
</feature>
<comment type="caution">
    <text evidence="3">The sequence shown here is derived from an EMBL/GenBank/DDBJ whole genome shotgun (WGS) entry which is preliminary data.</text>
</comment>
<gene>
    <name evidence="3" type="ORF">SMB34_17130</name>
</gene>
<name>A0ABR4TPW1_9PROT</name>
<dbReference type="PANTHER" id="PTHR30535:SF34">
    <property type="entry name" value="MOLYBDATE-BINDING PROTEIN MOLA"/>
    <property type="match status" value="1"/>
</dbReference>
<accession>A0ABR4TPW1</accession>
<keyword evidence="4" id="KW-1185">Reference proteome</keyword>
<protein>
    <submittedName>
        <fullName evidence="3">Fe3+-hydroxamate ABC transporter substrate-binding protein</fullName>
    </submittedName>
</protein>
<dbReference type="Proteomes" id="UP000027463">
    <property type="component" value="Unassembled WGS sequence"/>
</dbReference>
<dbReference type="InterPro" id="IPR050902">
    <property type="entry name" value="ABC_Transporter_SBP"/>
</dbReference>
<feature type="domain" description="Fe/B12 periplasmic-binding" evidence="2">
    <location>
        <begin position="59"/>
        <end position="374"/>
    </location>
</feature>
<dbReference type="SUPFAM" id="SSF53807">
    <property type="entry name" value="Helical backbone' metal receptor"/>
    <property type="match status" value="1"/>
</dbReference>
<dbReference type="Pfam" id="PF01497">
    <property type="entry name" value="Peripla_BP_2"/>
    <property type="match status" value="1"/>
</dbReference>
<organism evidence="3 4">
    <name type="scientific">Thalassospira permensis NBRC 106175</name>
    <dbReference type="NCBI Taxonomy" id="1353532"/>
    <lineage>
        <taxon>Bacteria</taxon>
        <taxon>Pseudomonadati</taxon>
        <taxon>Pseudomonadota</taxon>
        <taxon>Alphaproteobacteria</taxon>
        <taxon>Rhodospirillales</taxon>
        <taxon>Thalassospiraceae</taxon>
        <taxon>Thalassospira</taxon>
    </lineage>
</organism>
<dbReference type="PANTHER" id="PTHR30535">
    <property type="entry name" value="VITAMIN B12-BINDING PROTEIN"/>
    <property type="match status" value="1"/>
</dbReference>
<dbReference type="EMBL" id="AUNC01000015">
    <property type="protein sequence ID" value="KEO57154.1"/>
    <property type="molecule type" value="Genomic_DNA"/>
</dbReference>
<evidence type="ECO:0000313" key="3">
    <source>
        <dbReference type="EMBL" id="KEO57154.1"/>
    </source>
</evidence>
<keyword evidence="1" id="KW-0732">Signal</keyword>
<evidence type="ECO:0000313" key="4">
    <source>
        <dbReference type="Proteomes" id="UP000027463"/>
    </source>
</evidence>
<proteinExistence type="predicted"/>
<dbReference type="InterPro" id="IPR002491">
    <property type="entry name" value="ABC_transptr_periplasmic_BD"/>
</dbReference>